<comment type="caution">
    <text evidence="13">The sequence shown here is derived from an EMBL/GenBank/DDBJ whole genome shotgun (WGS) entry which is preliminary data.</text>
</comment>
<dbReference type="InterPro" id="IPR023346">
    <property type="entry name" value="Lysozyme-like_dom_sf"/>
</dbReference>
<name>A0ABW2G3L2_9ACTN</name>
<evidence type="ECO:0000256" key="10">
    <source>
        <dbReference type="SAM" id="Phobius"/>
    </source>
</evidence>
<feature type="compositionally biased region" description="Polar residues" evidence="9">
    <location>
        <begin position="716"/>
        <end position="728"/>
    </location>
</feature>
<feature type="compositionally biased region" description="Basic residues" evidence="9">
    <location>
        <begin position="1"/>
        <end position="12"/>
    </location>
</feature>
<dbReference type="Proteomes" id="UP001596435">
    <property type="component" value="Unassembled WGS sequence"/>
</dbReference>
<dbReference type="Pfam" id="PF00912">
    <property type="entry name" value="Transgly"/>
    <property type="match status" value="1"/>
</dbReference>
<comment type="catalytic activity">
    <reaction evidence="8">
        <text>[GlcNAc-(1-&gt;4)-Mur2Ac(oyl-L-Ala-gamma-D-Glu-L-Lys-D-Ala-D-Ala)](n)-di-trans,octa-cis-undecaprenyl diphosphate + beta-D-GlcNAc-(1-&gt;4)-Mur2Ac(oyl-L-Ala-gamma-D-Glu-L-Lys-D-Ala-D-Ala)-di-trans,octa-cis-undecaprenyl diphosphate = [GlcNAc-(1-&gt;4)-Mur2Ac(oyl-L-Ala-gamma-D-Glu-L-Lys-D-Ala-D-Ala)](n+1)-di-trans,octa-cis-undecaprenyl diphosphate + di-trans,octa-cis-undecaprenyl diphosphate + H(+)</text>
        <dbReference type="Rhea" id="RHEA:23708"/>
        <dbReference type="Rhea" id="RHEA-COMP:9602"/>
        <dbReference type="Rhea" id="RHEA-COMP:9603"/>
        <dbReference type="ChEBI" id="CHEBI:15378"/>
        <dbReference type="ChEBI" id="CHEBI:58405"/>
        <dbReference type="ChEBI" id="CHEBI:60033"/>
        <dbReference type="ChEBI" id="CHEBI:78435"/>
        <dbReference type="EC" id="2.4.99.28"/>
    </reaction>
</comment>
<feature type="domain" description="Glycosyl transferase family 51" evidence="12">
    <location>
        <begin position="140"/>
        <end position="313"/>
    </location>
</feature>
<dbReference type="RefSeq" id="WP_345706058.1">
    <property type="nucleotide sequence ID" value="NZ_BAABKV010000001.1"/>
</dbReference>
<dbReference type="PANTHER" id="PTHR32282">
    <property type="entry name" value="BINDING PROTEIN TRANSPEPTIDASE, PUTATIVE-RELATED"/>
    <property type="match status" value="1"/>
</dbReference>
<gene>
    <name evidence="13" type="ORF">ACFQMG_27670</name>
</gene>
<evidence type="ECO:0000256" key="5">
    <source>
        <dbReference type="ARBA" id="ARBA00022801"/>
    </source>
</evidence>
<dbReference type="InterPro" id="IPR001460">
    <property type="entry name" value="PCN-bd_Tpept"/>
</dbReference>
<keyword evidence="1" id="KW-0121">Carboxypeptidase</keyword>
<feature type="compositionally biased region" description="Basic and acidic residues" evidence="9">
    <location>
        <begin position="13"/>
        <end position="25"/>
    </location>
</feature>
<proteinExistence type="predicted"/>
<comment type="catalytic activity">
    <reaction evidence="7">
        <text>Preferential cleavage: (Ac)2-L-Lys-D-Ala-|-D-Ala. Also transpeptidation of peptidyl-alanyl moieties that are N-acyl substituents of D-alanine.</text>
        <dbReference type="EC" id="3.4.16.4"/>
    </reaction>
</comment>
<dbReference type="EMBL" id="JBHTAJ010000065">
    <property type="protein sequence ID" value="MFC7183330.1"/>
    <property type="molecule type" value="Genomic_DNA"/>
</dbReference>
<keyword evidence="2" id="KW-0645">Protease</keyword>
<evidence type="ECO:0000259" key="12">
    <source>
        <dbReference type="Pfam" id="PF00912"/>
    </source>
</evidence>
<evidence type="ECO:0000256" key="8">
    <source>
        <dbReference type="ARBA" id="ARBA00049902"/>
    </source>
</evidence>
<feature type="compositionally biased region" description="Pro residues" evidence="9">
    <location>
        <begin position="49"/>
        <end position="58"/>
    </location>
</feature>
<feature type="compositionally biased region" description="Low complexity" evidence="9">
    <location>
        <begin position="748"/>
        <end position="768"/>
    </location>
</feature>
<evidence type="ECO:0000256" key="1">
    <source>
        <dbReference type="ARBA" id="ARBA00022645"/>
    </source>
</evidence>
<feature type="region of interest" description="Disordered" evidence="9">
    <location>
        <begin position="1"/>
        <end position="79"/>
    </location>
</feature>
<feature type="region of interest" description="Disordered" evidence="9">
    <location>
        <begin position="462"/>
        <end position="504"/>
    </location>
</feature>
<accession>A0ABW2G3L2</accession>
<evidence type="ECO:0000256" key="7">
    <source>
        <dbReference type="ARBA" id="ARBA00034000"/>
    </source>
</evidence>
<dbReference type="EC" id="2.4.-.-" evidence="13"/>
<reference evidence="14" key="1">
    <citation type="journal article" date="2019" name="Int. J. Syst. Evol. Microbiol.">
        <title>The Global Catalogue of Microorganisms (GCM) 10K type strain sequencing project: providing services to taxonomists for standard genome sequencing and annotation.</title>
        <authorList>
            <consortium name="The Broad Institute Genomics Platform"/>
            <consortium name="The Broad Institute Genome Sequencing Center for Infectious Disease"/>
            <person name="Wu L."/>
            <person name="Ma J."/>
        </authorList>
    </citation>
    <scope>NUCLEOTIDE SEQUENCE [LARGE SCALE GENOMIC DNA]</scope>
    <source>
        <strain evidence="14">CGMCC 1.12859</strain>
    </source>
</reference>
<protein>
    <submittedName>
        <fullName evidence="13">Transglycosylase domain-containing protein</fullName>
        <ecNumber evidence="13">2.4.-.-</ecNumber>
    </submittedName>
</protein>
<keyword evidence="6" id="KW-0511">Multifunctional enzyme</keyword>
<feature type="transmembrane region" description="Helical" evidence="10">
    <location>
        <begin position="93"/>
        <end position="114"/>
    </location>
</feature>
<feature type="region of interest" description="Disordered" evidence="9">
    <location>
        <begin position="716"/>
        <end position="803"/>
    </location>
</feature>
<dbReference type="InterPro" id="IPR050396">
    <property type="entry name" value="Glycosyltr_51/Transpeptidase"/>
</dbReference>
<dbReference type="InterPro" id="IPR001264">
    <property type="entry name" value="Glyco_trans_51"/>
</dbReference>
<keyword evidence="14" id="KW-1185">Reference proteome</keyword>
<keyword evidence="10" id="KW-0472">Membrane</keyword>
<keyword evidence="5" id="KW-0378">Hydrolase</keyword>
<dbReference type="PANTHER" id="PTHR32282:SF34">
    <property type="entry name" value="PENICILLIN-BINDING PROTEIN 1A"/>
    <property type="match status" value="1"/>
</dbReference>
<dbReference type="SUPFAM" id="SSF53955">
    <property type="entry name" value="Lysozyme-like"/>
    <property type="match status" value="1"/>
</dbReference>
<feature type="compositionally biased region" description="Pro residues" evidence="9">
    <location>
        <begin position="769"/>
        <end position="792"/>
    </location>
</feature>
<evidence type="ECO:0000256" key="3">
    <source>
        <dbReference type="ARBA" id="ARBA00022676"/>
    </source>
</evidence>
<keyword evidence="4 13" id="KW-0808">Transferase</keyword>
<dbReference type="Gene3D" id="3.40.710.10">
    <property type="entry name" value="DD-peptidase/beta-lactamase superfamily"/>
    <property type="match status" value="1"/>
</dbReference>
<dbReference type="InterPro" id="IPR036950">
    <property type="entry name" value="PBP_transglycosylase"/>
</dbReference>
<feature type="region of interest" description="Disordered" evidence="9">
    <location>
        <begin position="632"/>
        <end position="654"/>
    </location>
</feature>
<feature type="compositionally biased region" description="Basic residues" evidence="9">
    <location>
        <begin position="59"/>
        <end position="79"/>
    </location>
</feature>
<evidence type="ECO:0000256" key="9">
    <source>
        <dbReference type="SAM" id="MobiDB-lite"/>
    </source>
</evidence>
<evidence type="ECO:0000259" key="11">
    <source>
        <dbReference type="Pfam" id="PF00905"/>
    </source>
</evidence>
<evidence type="ECO:0000313" key="13">
    <source>
        <dbReference type="EMBL" id="MFC7183330.1"/>
    </source>
</evidence>
<keyword evidence="10" id="KW-1133">Transmembrane helix</keyword>
<evidence type="ECO:0000256" key="6">
    <source>
        <dbReference type="ARBA" id="ARBA00023268"/>
    </source>
</evidence>
<evidence type="ECO:0000313" key="14">
    <source>
        <dbReference type="Proteomes" id="UP001596435"/>
    </source>
</evidence>
<evidence type="ECO:0000256" key="2">
    <source>
        <dbReference type="ARBA" id="ARBA00022670"/>
    </source>
</evidence>
<sequence length="803" mass="84989">MSRAQRASHPRRDRQSRPAPDDAARTEPPTQRRAPGLPDAPVAPGIPAQDPPPGPGPRPSRRDRRRDRRTARRDRRRARSRLRRLLPTWRQTLVGLVGSVPLGAAAFAALYVLVPVPDPNAHAVAQSNVYYYADGTTELGRTGSVNREDVGIAQIPLDVQHAVVSAEDRTFYRNKGVDLKGMVRAAWNSATGKGIQGGSTITQQYVKNYYLTQDQTFTRKARELFISLKVDRQETKDEILAGYLNTSYFGRNAYGVQTAAKAYFGVDSAHLTLAQGAYLATLLQAPSAYDVKAAGPANREKAVARWNYVLDGMVTLGFLDESTREATAFPDVLDPEPTKGLTGQAGYLVDIADDYLVQNGVLAAGDLKAGGWRITTTFDKARQDAFVGAVKQELTTELDPKARPGTDTDVRVAGASVEPSTGRIVAAYGGPDYAVQPYNDALRQDNQVGSTFKPIDLAAGLEGDRTTQDGKPITTQTPYDGTSGRAVVGGPTPYAPPNEDNENHGTITLREAMVHSVNAVYAQEGVDAGLDNVRRTAIRLGLPDSLQGMDPANTSMTLGTATPSALDLAGVYAALAAHGQAIRPWAVSRLEKPGSDEVPALPAHDARTAVGRTSADAVTDVLRDAVGPQGTGSAVQALARPAAGKTGTTDDNRSAWFAGYTPELATAVGLFRENTKTHAKESLAGTAGYERVNGGTFPARIWTSYMGAALAGTPVQQFDLQPGPGNTQPPASPTPAPKPKPKPKPVKPKAVLPKPRATVARPAAAPAAPAGPPVPFQPEAPRPGLPGLPDPGLPGGVTPVGRP</sequence>
<organism evidence="13 14">
    <name type="scientific">Kitasatospora paranensis</name>
    <dbReference type="NCBI Taxonomy" id="258053"/>
    <lineage>
        <taxon>Bacteria</taxon>
        <taxon>Bacillati</taxon>
        <taxon>Actinomycetota</taxon>
        <taxon>Actinomycetes</taxon>
        <taxon>Kitasatosporales</taxon>
        <taxon>Streptomycetaceae</taxon>
        <taxon>Kitasatospora</taxon>
    </lineage>
</organism>
<evidence type="ECO:0000256" key="4">
    <source>
        <dbReference type="ARBA" id="ARBA00022679"/>
    </source>
</evidence>
<dbReference type="Pfam" id="PF00905">
    <property type="entry name" value="Transpeptidase"/>
    <property type="match status" value="1"/>
</dbReference>
<feature type="domain" description="Penicillin-binding protein transpeptidase" evidence="11">
    <location>
        <begin position="417"/>
        <end position="663"/>
    </location>
</feature>
<keyword evidence="10" id="KW-0812">Transmembrane</keyword>
<dbReference type="Gene3D" id="1.10.3810.10">
    <property type="entry name" value="Biosynthetic peptidoglycan transglycosylase-like"/>
    <property type="match status" value="1"/>
</dbReference>
<dbReference type="SUPFAM" id="SSF56601">
    <property type="entry name" value="beta-lactamase/transpeptidase-like"/>
    <property type="match status" value="1"/>
</dbReference>
<dbReference type="GO" id="GO:0016757">
    <property type="term" value="F:glycosyltransferase activity"/>
    <property type="evidence" value="ECO:0007669"/>
    <property type="project" value="UniProtKB-KW"/>
</dbReference>
<dbReference type="InterPro" id="IPR012338">
    <property type="entry name" value="Beta-lactam/transpept-like"/>
</dbReference>
<keyword evidence="3 13" id="KW-0328">Glycosyltransferase</keyword>